<dbReference type="AlphaFoldDB" id="A0A9D1T1C1"/>
<dbReference type="SUPFAM" id="SSF89447">
    <property type="entry name" value="AbrB/MazE/MraZ-like"/>
    <property type="match status" value="1"/>
</dbReference>
<dbReference type="InterPro" id="IPR037914">
    <property type="entry name" value="SpoVT-AbrB_sf"/>
</dbReference>
<sequence length="75" mass="8547">MTKSLTKHGNSLALIIERPILDLLGADADTQFEIFTDGDALILKPRRSRAREKAFRTAIEKIGTRYKKTFRELAK</sequence>
<name>A0A9D1T1C1_9BACT</name>
<dbReference type="Gene3D" id="2.10.260.10">
    <property type="match status" value="1"/>
</dbReference>
<dbReference type="EMBL" id="DVOG01000123">
    <property type="protein sequence ID" value="HIV04420.1"/>
    <property type="molecule type" value="Genomic_DNA"/>
</dbReference>
<keyword evidence="1" id="KW-0238">DNA-binding</keyword>
<evidence type="ECO:0000313" key="2">
    <source>
        <dbReference type="Proteomes" id="UP000886812"/>
    </source>
</evidence>
<reference evidence="1" key="1">
    <citation type="submission" date="2020-10" db="EMBL/GenBank/DDBJ databases">
        <authorList>
            <person name="Gilroy R."/>
        </authorList>
    </citation>
    <scope>NUCLEOTIDE SEQUENCE</scope>
    <source>
        <strain evidence="1">10669</strain>
    </source>
</reference>
<gene>
    <name evidence="1" type="ORF">IAC75_04630</name>
</gene>
<dbReference type="Proteomes" id="UP000886812">
    <property type="component" value="Unassembled WGS sequence"/>
</dbReference>
<reference evidence="1" key="2">
    <citation type="journal article" date="2021" name="PeerJ">
        <title>Extensive microbial diversity within the chicken gut microbiome revealed by metagenomics and culture.</title>
        <authorList>
            <person name="Gilroy R."/>
            <person name="Ravi A."/>
            <person name="Getino M."/>
            <person name="Pursley I."/>
            <person name="Horton D.L."/>
            <person name="Alikhan N.F."/>
            <person name="Baker D."/>
            <person name="Gharbi K."/>
            <person name="Hall N."/>
            <person name="Watson M."/>
            <person name="Adriaenssens E.M."/>
            <person name="Foster-Nyarko E."/>
            <person name="Jarju S."/>
            <person name="Secka A."/>
            <person name="Antonio M."/>
            <person name="Oren A."/>
            <person name="Chaudhuri R.R."/>
            <person name="La Ragione R."/>
            <person name="Hildebrand F."/>
            <person name="Pallen M.J."/>
        </authorList>
    </citation>
    <scope>NUCLEOTIDE SEQUENCE</scope>
    <source>
        <strain evidence="1">10669</strain>
    </source>
</reference>
<protein>
    <submittedName>
        <fullName evidence="1">AbrB/MazE/SpoVT family DNA-binding domain-containing protein</fullName>
    </submittedName>
</protein>
<evidence type="ECO:0000313" key="1">
    <source>
        <dbReference type="EMBL" id="HIV04420.1"/>
    </source>
</evidence>
<proteinExistence type="predicted"/>
<accession>A0A9D1T1C1</accession>
<organism evidence="1 2">
    <name type="scientific">Candidatus Spyradosoma merdigallinarum</name>
    <dbReference type="NCBI Taxonomy" id="2840950"/>
    <lineage>
        <taxon>Bacteria</taxon>
        <taxon>Pseudomonadati</taxon>
        <taxon>Verrucomicrobiota</taxon>
        <taxon>Opitutia</taxon>
        <taxon>Opitutia incertae sedis</taxon>
        <taxon>Candidatus Spyradosoma</taxon>
    </lineage>
</organism>
<dbReference type="GO" id="GO:0003677">
    <property type="term" value="F:DNA binding"/>
    <property type="evidence" value="ECO:0007669"/>
    <property type="project" value="UniProtKB-KW"/>
</dbReference>
<comment type="caution">
    <text evidence="1">The sequence shown here is derived from an EMBL/GenBank/DDBJ whole genome shotgun (WGS) entry which is preliminary data.</text>
</comment>